<keyword evidence="2" id="KW-1185">Reference proteome</keyword>
<evidence type="ECO:0000313" key="2">
    <source>
        <dbReference type="Proteomes" id="UP000319432"/>
    </source>
</evidence>
<dbReference type="EMBL" id="CP033464">
    <property type="protein sequence ID" value="QDX94754.1"/>
    <property type="molecule type" value="Genomic_DNA"/>
</dbReference>
<proteinExistence type="predicted"/>
<organism evidence="1 2">
    <name type="scientific">Brevibacillus laterosporus</name>
    <name type="common">Bacillus laterosporus</name>
    <dbReference type="NCBI Taxonomy" id="1465"/>
    <lineage>
        <taxon>Bacteria</taxon>
        <taxon>Bacillati</taxon>
        <taxon>Bacillota</taxon>
        <taxon>Bacilli</taxon>
        <taxon>Bacillales</taxon>
        <taxon>Paenibacillaceae</taxon>
        <taxon>Brevibacillus</taxon>
    </lineage>
</organism>
<accession>A0A518VCP7</accession>
<dbReference type="AlphaFoldDB" id="A0A518VCP7"/>
<gene>
    <name evidence="1" type="ORF">EEL30_22185</name>
</gene>
<dbReference type="Proteomes" id="UP000319432">
    <property type="component" value="Chromosome"/>
</dbReference>
<reference evidence="1 2" key="1">
    <citation type="submission" date="2018-11" db="EMBL/GenBank/DDBJ databases">
        <title>Phylogenetic determinants of toxin gene distribution in genomes of Brevibacillus laterosporus.</title>
        <authorList>
            <person name="Glare T.R."/>
            <person name="Durrant A."/>
            <person name="Berry C."/>
            <person name="Palma L."/>
            <person name="Ormskirk M."/>
            <person name="Cox M.O."/>
        </authorList>
    </citation>
    <scope>NUCLEOTIDE SEQUENCE [LARGE SCALE GENOMIC DNA]</scope>
    <source>
        <strain evidence="1 2">1821L</strain>
    </source>
</reference>
<name>A0A518VCP7_BRELA</name>
<evidence type="ECO:0000313" key="1">
    <source>
        <dbReference type="EMBL" id="QDX94754.1"/>
    </source>
</evidence>
<sequence length="126" mass="14449">MITLDVKKNLENNVYSIEIAVKEIPETDEELFKDFGDIEINTGGTIKITTFEDGKSVESEVTLPQSFRRFPTQFPIFNKFSKVSYNGKEKAVALAWEQHVQTQIEKKMNELRANIDDFSGTEQLKV</sequence>
<protein>
    <submittedName>
        <fullName evidence="1">Uncharacterized protein</fullName>
    </submittedName>
</protein>